<evidence type="ECO:0000313" key="2">
    <source>
        <dbReference type="Proteomes" id="UP000217141"/>
    </source>
</evidence>
<gene>
    <name evidence="1" type="ORF">CJD35_22060</name>
</gene>
<reference evidence="1 2" key="1">
    <citation type="submission" date="2017-08" db="EMBL/GenBank/DDBJ databases">
        <title>Whole Genome Sequence of Sphingobium hydrophobicum C1: Insights into Adaption to the Electronic-waste Contaminated Sediment.</title>
        <authorList>
            <person name="Song D."/>
            <person name="Chen X."/>
            <person name="Xu M."/>
        </authorList>
    </citation>
    <scope>NUCLEOTIDE SEQUENCE [LARGE SCALE GENOMIC DNA]</scope>
    <source>
        <strain evidence="1 2">C1</strain>
        <plasmid evidence="1 2">p5</plasmid>
    </source>
</reference>
<keyword evidence="1" id="KW-0614">Plasmid</keyword>
<protein>
    <submittedName>
        <fullName evidence="1">Uncharacterized protein</fullName>
    </submittedName>
</protein>
<name>A0A249N0K4_SPHXE</name>
<dbReference type="KEGG" id="shyd:CJD35_22060"/>
<proteinExistence type="predicted"/>
<evidence type="ECO:0000313" key="1">
    <source>
        <dbReference type="EMBL" id="ASY47151.1"/>
    </source>
</evidence>
<sequence>MSQLIQLSLRGFQFLTDFSEGGGGFLGFKLSLAQRALGFGQTVLKSLSRSLGFVEFGFIGF</sequence>
<dbReference type="Proteomes" id="UP000217141">
    <property type="component" value="Plasmid p5"/>
</dbReference>
<dbReference type="EMBL" id="CP022751">
    <property type="protein sequence ID" value="ASY47151.1"/>
    <property type="molecule type" value="Genomic_DNA"/>
</dbReference>
<dbReference type="AlphaFoldDB" id="A0A249N0K4"/>
<organism evidence="1 2">
    <name type="scientific">Sphingobium xenophagum</name>
    <dbReference type="NCBI Taxonomy" id="121428"/>
    <lineage>
        <taxon>Bacteria</taxon>
        <taxon>Pseudomonadati</taxon>
        <taxon>Pseudomonadota</taxon>
        <taxon>Alphaproteobacteria</taxon>
        <taxon>Sphingomonadales</taxon>
        <taxon>Sphingomonadaceae</taxon>
        <taxon>Sphingobium</taxon>
    </lineage>
</organism>
<accession>A0A249N0K4</accession>
<geneLocation type="plasmid" evidence="1 2">
    <name>p5</name>
</geneLocation>